<evidence type="ECO:0000313" key="2">
    <source>
        <dbReference type="Proteomes" id="UP000054988"/>
    </source>
</evidence>
<proteinExistence type="predicted"/>
<dbReference type="InterPro" id="IPR013762">
    <property type="entry name" value="Integrase-like_cat_sf"/>
</dbReference>
<evidence type="ECO:0000313" key="1">
    <source>
        <dbReference type="EMBL" id="KTB40111.1"/>
    </source>
</evidence>
<dbReference type="GO" id="GO:0006310">
    <property type="term" value="P:DNA recombination"/>
    <property type="evidence" value="ECO:0007669"/>
    <property type="project" value="InterPro"/>
</dbReference>
<gene>
    <name evidence="1" type="ORF">WG66_7313</name>
</gene>
<dbReference type="GO" id="GO:0003677">
    <property type="term" value="F:DNA binding"/>
    <property type="evidence" value="ECO:0007669"/>
    <property type="project" value="InterPro"/>
</dbReference>
<name>A0A0W0FUR7_MONRR</name>
<protein>
    <submittedName>
        <fullName evidence="1">Uncharacterized protein</fullName>
    </submittedName>
</protein>
<dbReference type="AlphaFoldDB" id="A0A0W0FUR7"/>
<dbReference type="Gene3D" id="1.10.443.10">
    <property type="entry name" value="Intergrase catalytic core"/>
    <property type="match status" value="1"/>
</dbReference>
<reference evidence="1 2" key="1">
    <citation type="submission" date="2015-12" db="EMBL/GenBank/DDBJ databases">
        <title>Draft genome sequence of Moniliophthora roreri, the causal agent of frosty pod rot of cacao.</title>
        <authorList>
            <person name="Aime M.C."/>
            <person name="Diaz-Valderrama J.R."/>
            <person name="Kijpornyongpan T."/>
            <person name="Phillips-Mora W."/>
        </authorList>
    </citation>
    <scope>NUCLEOTIDE SEQUENCE [LARGE SCALE GENOMIC DNA]</scope>
    <source>
        <strain evidence="1 2">MCA 2952</strain>
    </source>
</reference>
<accession>A0A0W0FUR7</accession>
<dbReference type="Proteomes" id="UP000054988">
    <property type="component" value="Unassembled WGS sequence"/>
</dbReference>
<sequence length="158" mass="18372">MYDYNWQPQYFKIQPVTAKKYGVPNDSSNWSIPRLCQLMHLVYCISFVCLLHINEALKITFDMVKFPEEHDGKLMELTLPFQKTNQYGDIKPFPIREFSGDMMYLCPVHTYLEWIHVSQITSGYVCHKINSADQVSSDDDNIMVSAKLNNIQTLPSLI</sequence>
<dbReference type="EMBL" id="LATX01001608">
    <property type="protein sequence ID" value="KTB40111.1"/>
    <property type="molecule type" value="Genomic_DNA"/>
</dbReference>
<dbReference type="GO" id="GO:0015074">
    <property type="term" value="P:DNA integration"/>
    <property type="evidence" value="ECO:0007669"/>
    <property type="project" value="InterPro"/>
</dbReference>
<organism evidence="1 2">
    <name type="scientific">Moniliophthora roreri</name>
    <name type="common">Frosty pod rot fungus</name>
    <name type="synonym">Monilia roreri</name>
    <dbReference type="NCBI Taxonomy" id="221103"/>
    <lineage>
        <taxon>Eukaryota</taxon>
        <taxon>Fungi</taxon>
        <taxon>Dikarya</taxon>
        <taxon>Basidiomycota</taxon>
        <taxon>Agaricomycotina</taxon>
        <taxon>Agaricomycetes</taxon>
        <taxon>Agaricomycetidae</taxon>
        <taxon>Agaricales</taxon>
        <taxon>Marasmiineae</taxon>
        <taxon>Marasmiaceae</taxon>
        <taxon>Moniliophthora</taxon>
    </lineage>
</organism>
<comment type="caution">
    <text evidence="1">The sequence shown here is derived from an EMBL/GenBank/DDBJ whole genome shotgun (WGS) entry which is preliminary data.</text>
</comment>